<evidence type="ECO:0000256" key="4">
    <source>
        <dbReference type="ARBA" id="ARBA00022840"/>
    </source>
</evidence>
<dbReference type="Gramene" id="OMERI03G01660.1">
    <property type="protein sequence ID" value="OMERI03G01660.1"/>
    <property type="gene ID" value="OMERI03G01660"/>
</dbReference>
<dbReference type="InterPro" id="IPR017441">
    <property type="entry name" value="Protein_kinase_ATP_BS"/>
</dbReference>
<dbReference type="SMART" id="SM00220">
    <property type="entry name" value="S_TKc"/>
    <property type="match status" value="1"/>
</dbReference>
<dbReference type="GO" id="GO:0005524">
    <property type="term" value="F:ATP binding"/>
    <property type="evidence" value="ECO:0007669"/>
    <property type="project" value="UniProtKB-UniRule"/>
</dbReference>
<dbReference type="InterPro" id="IPR000719">
    <property type="entry name" value="Prot_kinase_dom"/>
</dbReference>
<dbReference type="InterPro" id="IPR045269">
    <property type="entry name" value="Atg1-like"/>
</dbReference>
<reference evidence="7" key="2">
    <citation type="submission" date="2018-05" db="EMBL/GenBank/DDBJ databases">
        <title>OmerRS3 (Oryza meridionalis Reference Sequence Version 3).</title>
        <authorList>
            <person name="Zhang J."/>
            <person name="Kudrna D."/>
            <person name="Lee S."/>
            <person name="Talag J."/>
            <person name="Welchert J."/>
            <person name="Wing R.A."/>
        </authorList>
    </citation>
    <scope>NUCLEOTIDE SEQUENCE [LARGE SCALE GENOMIC DNA]</scope>
    <source>
        <strain evidence="7">cv. OR44</strain>
    </source>
</reference>
<evidence type="ECO:0000313" key="7">
    <source>
        <dbReference type="EnsemblPlants" id="OMERI03G01660.1"/>
    </source>
</evidence>
<dbReference type="STRING" id="40149.A0A0E0CUD1"/>
<dbReference type="FunFam" id="3.30.200.20:FF:000042">
    <property type="entry name" value="Aurora kinase A"/>
    <property type="match status" value="1"/>
</dbReference>
<dbReference type="GO" id="GO:0004674">
    <property type="term" value="F:protein serine/threonine kinase activity"/>
    <property type="evidence" value="ECO:0007669"/>
    <property type="project" value="InterPro"/>
</dbReference>
<dbReference type="eggNOG" id="KOG0595">
    <property type="taxonomic scope" value="Eukaryota"/>
</dbReference>
<evidence type="ECO:0000256" key="2">
    <source>
        <dbReference type="ARBA" id="ARBA00022741"/>
    </source>
</evidence>
<keyword evidence="8" id="KW-1185">Reference proteome</keyword>
<dbReference type="HOGENOM" id="CLU_031241_0_0_1"/>
<dbReference type="InterPro" id="IPR008271">
    <property type="entry name" value="Ser/Thr_kinase_AS"/>
</dbReference>
<evidence type="ECO:0000313" key="8">
    <source>
        <dbReference type="Proteomes" id="UP000008021"/>
    </source>
</evidence>
<accession>A0A0E0CUD1</accession>
<dbReference type="Proteomes" id="UP000008021">
    <property type="component" value="Chromosome 3"/>
</dbReference>
<dbReference type="PROSITE" id="PS00108">
    <property type="entry name" value="PROTEIN_KINASE_ST"/>
    <property type="match status" value="1"/>
</dbReference>
<dbReference type="GO" id="GO:0016020">
    <property type="term" value="C:membrane"/>
    <property type="evidence" value="ECO:0007669"/>
    <property type="project" value="TreeGrafter"/>
</dbReference>
<evidence type="ECO:0000259" key="6">
    <source>
        <dbReference type="PROSITE" id="PS50011"/>
    </source>
</evidence>
<dbReference type="Gene3D" id="1.10.510.10">
    <property type="entry name" value="Transferase(Phosphotransferase) domain 1"/>
    <property type="match status" value="1"/>
</dbReference>
<dbReference type="PROSITE" id="PS00107">
    <property type="entry name" value="PROTEIN_KINASE_ATP"/>
    <property type="match status" value="1"/>
</dbReference>
<keyword evidence="1" id="KW-0808">Transferase</keyword>
<evidence type="ECO:0000256" key="5">
    <source>
        <dbReference type="PROSITE-ProRule" id="PRU10141"/>
    </source>
</evidence>
<organism evidence="7">
    <name type="scientific">Oryza meridionalis</name>
    <dbReference type="NCBI Taxonomy" id="40149"/>
    <lineage>
        <taxon>Eukaryota</taxon>
        <taxon>Viridiplantae</taxon>
        <taxon>Streptophyta</taxon>
        <taxon>Embryophyta</taxon>
        <taxon>Tracheophyta</taxon>
        <taxon>Spermatophyta</taxon>
        <taxon>Magnoliopsida</taxon>
        <taxon>Liliopsida</taxon>
        <taxon>Poales</taxon>
        <taxon>Poaceae</taxon>
        <taxon>BOP clade</taxon>
        <taxon>Oryzoideae</taxon>
        <taxon>Oryzeae</taxon>
        <taxon>Oryzinae</taxon>
        <taxon>Oryza</taxon>
    </lineage>
</organism>
<feature type="binding site" evidence="5">
    <location>
        <position position="56"/>
    </location>
    <ligand>
        <name>ATP</name>
        <dbReference type="ChEBI" id="CHEBI:30616"/>
    </ligand>
</feature>
<keyword evidence="2 5" id="KW-0547">Nucleotide-binding</keyword>
<dbReference type="PANTHER" id="PTHR24348:SF22">
    <property type="entry name" value="NON-SPECIFIC SERINE_THREONINE PROTEIN KINASE"/>
    <property type="match status" value="1"/>
</dbReference>
<keyword evidence="3" id="KW-0418">Kinase</keyword>
<keyword evidence="4 5" id="KW-0067">ATP-binding</keyword>
<dbReference type="InterPro" id="IPR056281">
    <property type="entry name" value="MIT_ATG1a/b/c"/>
</dbReference>
<reference evidence="7" key="1">
    <citation type="submission" date="2015-04" db="UniProtKB">
        <authorList>
            <consortium name="EnsemblPlants"/>
        </authorList>
    </citation>
    <scope>IDENTIFICATION</scope>
</reference>
<feature type="domain" description="Protein kinase" evidence="6">
    <location>
        <begin position="27"/>
        <end position="287"/>
    </location>
</feature>
<name>A0A0E0CUD1_9ORYZ</name>
<dbReference type="GO" id="GO:0010506">
    <property type="term" value="P:regulation of autophagy"/>
    <property type="evidence" value="ECO:0007669"/>
    <property type="project" value="InterPro"/>
</dbReference>
<dbReference type="SUPFAM" id="SSF56112">
    <property type="entry name" value="Protein kinase-like (PK-like)"/>
    <property type="match status" value="1"/>
</dbReference>
<dbReference type="GO" id="GO:0000407">
    <property type="term" value="C:phagophore assembly site"/>
    <property type="evidence" value="ECO:0007669"/>
    <property type="project" value="TreeGrafter"/>
</dbReference>
<dbReference type="EnsemblPlants" id="OMERI03G01660.1">
    <property type="protein sequence ID" value="OMERI03G01660.1"/>
    <property type="gene ID" value="OMERI03G01660"/>
</dbReference>
<dbReference type="FunFam" id="1.10.510.10:FF:000565">
    <property type="entry name" value="Serine/threonine-protein kinase ATG1a"/>
    <property type="match status" value="1"/>
</dbReference>
<dbReference type="PROSITE" id="PS50011">
    <property type="entry name" value="PROTEIN_KINASE_DOM"/>
    <property type="match status" value="1"/>
</dbReference>
<sequence>MAAAPARSAGAAAEKRMVDPPRVVGEYKLLEEIGVGSFAKVYLATHLRTGDVVAVKEIDPRRIDERVRGGILEEKAILSTLSHPNILRLIDTIQEENLYLILEYCNGGDLEGYRTKGGEDARLPDATARDFMRQLAEGLKMLRGRSIVHRDLKPQNLLLSTNGDAITLKIGDFGFARSLVQENLAATMCGSPSYMAPEIMRCEDYDAKADLWSVGVILFQLVTGKLPFYGANLFKLRQNIHESNGVKFPKEIKDDLHPDFIDLCRGLLRLDPEKRVSFEEFFNHKFLSTTGSTLYSGGNIQRKREISSEPNHPTDLLRDTCQIISSDVLKDKSESVDSRNLQAFDSWEWIEREYVLVQANSTSTEILSSLEKSMKDGTGAKPASYDRSTVKRSAWNQNRNSVSRGVAIKSNGCTPLSTSHESTAAENLLNPPYCYTRLQLLNQYIVVLTELAEEKLFKGLDLEALSIELIILAIWNGALNACSLSTDATHDGFFLTQAHVNFPPKNDHRPSRNVVQGLDFTRLVSVCSWAESGFIKAYDRAEKISHRLRDNNDNTEMPDAVEIIFQTALIYGTTGAAKEVLGYQNRSVALYSKAIILLTFVLQEATNLPLNPPFSLSASDQQRIHRSDAFFCQPYVHIPDKMKWITFPSLHLKVYMDAWHQLAIDIARRSKLVAANL</sequence>
<dbReference type="InterPro" id="IPR011009">
    <property type="entry name" value="Kinase-like_dom_sf"/>
</dbReference>
<dbReference type="GO" id="GO:0000045">
    <property type="term" value="P:autophagosome assembly"/>
    <property type="evidence" value="ECO:0007669"/>
    <property type="project" value="TreeGrafter"/>
</dbReference>
<proteinExistence type="predicted"/>
<evidence type="ECO:0000256" key="3">
    <source>
        <dbReference type="ARBA" id="ARBA00022777"/>
    </source>
</evidence>
<evidence type="ECO:0000256" key="1">
    <source>
        <dbReference type="ARBA" id="ARBA00022679"/>
    </source>
</evidence>
<dbReference type="PANTHER" id="PTHR24348">
    <property type="entry name" value="SERINE/THREONINE-PROTEIN KINASE UNC-51-RELATED"/>
    <property type="match status" value="1"/>
</dbReference>
<dbReference type="Pfam" id="PF24497">
    <property type="entry name" value="MIT_ATG1"/>
    <property type="match status" value="1"/>
</dbReference>
<dbReference type="GO" id="GO:0005829">
    <property type="term" value="C:cytosol"/>
    <property type="evidence" value="ECO:0007669"/>
    <property type="project" value="TreeGrafter"/>
</dbReference>
<protein>
    <recommendedName>
        <fullName evidence="6">Protein kinase domain-containing protein</fullName>
    </recommendedName>
</protein>
<dbReference type="AlphaFoldDB" id="A0A0E0CUD1"/>
<dbReference type="Pfam" id="PF00069">
    <property type="entry name" value="Pkinase"/>
    <property type="match status" value="1"/>
</dbReference>
<dbReference type="GO" id="GO:0005776">
    <property type="term" value="C:autophagosome"/>
    <property type="evidence" value="ECO:0007669"/>
    <property type="project" value="TreeGrafter"/>
</dbReference>